<evidence type="ECO:0000313" key="2">
    <source>
        <dbReference type="Proteomes" id="UP000820818"/>
    </source>
</evidence>
<dbReference type="AlphaFoldDB" id="A0AAD5PQ05"/>
<sequence length="186" mass="21733">MHDLLEGILPLVISKMILHFIKRKFFTLDQLNNKIKNFKYGYREIVNKPCSIDYKQLINGKINQTAAQMWLLAVNLPIMISSFIDESDSVWCFTVLLRICRIVFLDSISQFQVYLLQELIEEFVIEYKENFFQSYKENDPKSVLVFIKLLGPLKPFWCMRLEPSTAISSLCKGKSKIVSTLHLLSQ</sequence>
<keyword evidence="2" id="KW-1185">Reference proteome</keyword>
<accession>A0AAD5PQ05</accession>
<comment type="caution">
    <text evidence="1">The sequence shown here is derived from an EMBL/GenBank/DDBJ whole genome shotgun (WGS) entry which is preliminary data.</text>
</comment>
<dbReference type="Proteomes" id="UP000820818">
    <property type="component" value="Linkage Group LG8"/>
</dbReference>
<proteinExistence type="predicted"/>
<organism evidence="1 2">
    <name type="scientific">Daphnia sinensis</name>
    <dbReference type="NCBI Taxonomy" id="1820382"/>
    <lineage>
        <taxon>Eukaryota</taxon>
        <taxon>Metazoa</taxon>
        <taxon>Ecdysozoa</taxon>
        <taxon>Arthropoda</taxon>
        <taxon>Crustacea</taxon>
        <taxon>Branchiopoda</taxon>
        <taxon>Diplostraca</taxon>
        <taxon>Cladocera</taxon>
        <taxon>Anomopoda</taxon>
        <taxon>Daphniidae</taxon>
        <taxon>Daphnia</taxon>
        <taxon>Daphnia similis group</taxon>
    </lineage>
</organism>
<reference evidence="1 2" key="1">
    <citation type="submission" date="2022-05" db="EMBL/GenBank/DDBJ databases">
        <title>A multi-omics perspective on studying reproductive biology in Daphnia sinensis.</title>
        <authorList>
            <person name="Jia J."/>
        </authorList>
    </citation>
    <scope>NUCLEOTIDE SEQUENCE [LARGE SCALE GENOMIC DNA]</scope>
    <source>
        <strain evidence="1 2">WSL</strain>
    </source>
</reference>
<gene>
    <name evidence="1" type="ORF">GHT06_020144</name>
</gene>
<name>A0AAD5PQ05_9CRUS</name>
<protein>
    <submittedName>
        <fullName evidence="1">Uncharacterized protein</fullName>
    </submittedName>
</protein>
<evidence type="ECO:0000313" key="1">
    <source>
        <dbReference type="EMBL" id="KAI9554867.1"/>
    </source>
</evidence>
<dbReference type="EMBL" id="WJBH02000008">
    <property type="protein sequence ID" value="KAI9554867.1"/>
    <property type="molecule type" value="Genomic_DNA"/>
</dbReference>